<keyword evidence="2 3" id="KW-0378">Hydrolase</keyword>
<dbReference type="Proteomes" id="UP000295172">
    <property type="component" value="Unassembled WGS sequence"/>
</dbReference>
<name>A0A4V2YH78_9ACTN</name>
<feature type="domain" description="Carboxylesterase type B" evidence="5">
    <location>
        <begin position="18"/>
        <end position="494"/>
    </location>
</feature>
<dbReference type="EC" id="3.1.1.-" evidence="3"/>
<dbReference type="Pfam" id="PF00135">
    <property type="entry name" value="COesterase"/>
    <property type="match status" value="1"/>
</dbReference>
<evidence type="ECO:0000259" key="5">
    <source>
        <dbReference type="Pfam" id="PF00135"/>
    </source>
</evidence>
<evidence type="ECO:0000313" key="7">
    <source>
        <dbReference type="Proteomes" id="UP000295172"/>
    </source>
</evidence>
<dbReference type="EMBL" id="SMKR01000008">
    <property type="protein sequence ID" value="TDD29837.1"/>
    <property type="molecule type" value="Genomic_DNA"/>
</dbReference>
<evidence type="ECO:0000256" key="4">
    <source>
        <dbReference type="SAM" id="MobiDB-lite"/>
    </source>
</evidence>
<dbReference type="InterPro" id="IPR029058">
    <property type="entry name" value="AB_hydrolase_fold"/>
</dbReference>
<keyword evidence="7" id="KW-1185">Reference proteome</keyword>
<protein>
    <recommendedName>
        <fullName evidence="3">Carboxylic ester hydrolase</fullName>
        <ecNumber evidence="3">3.1.1.-</ecNumber>
    </recommendedName>
</protein>
<dbReference type="GO" id="GO:0016787">
    <property type="term" value="F:hydrolase activity"/>
    <property type="evidence" value="ECO:0007669"/>
    <property type="project" value="UniProtKB-KW"/>
</dbReference>
<dbReference type="Gene3D" id="3.40.50.1820">
    <property type="entry name" value="alpha/beta hydrolase"/>
    <property type="match status" value="1"/>
</dbReference>
<dbReference type="PANTHER" id="PTHR11559">
    <property type="entry name" value="CARBOXYLESTERASE"/>
    <property type="match status" value="1"/>
</dbReference>
<dbReference type="InterPro" id="IPR019826">
    <property type="entry name" value="Carboxylesterase_B_AS"/>
</dbReference>
<sequence length="499" mass="52348">MALIAVLAGTAVPAAGGVVRVDSGWLRGSVAADHVAYPGVPYAAPPVGERRWRPPARVQPWSGIRNATAPSTPCAQQAGAVGAEDCLYLDVKVPHRVRPGERLPVLVWLPGGGFAAGASQEYDGSELATSGRLMVVTVNYRLGALGYLSSPALGQGNYGLMDQAAALRWVRRNAASFGGDPGNVTLAGQSAGARSVCALLASPLGRGLFHRAITQSGACDNRVPTLTEARAVGAKATEDLGCTAAPDVAACLRAHPPTRVLSVLSGLPPVHGRAGDRPWGPSAGTSVLPRQPGDALRTGTAARVPLLIGGTADEMRGFVSRQSSLTAEQYRAMMVETFGDRADAVLAKYPVTSTPALALATALSDWGGFIGACPVLRTAQAAAVRQPVYAYEFAEDSGRVTSDGFPLGAYHSQDLPYLWTVNMPQNPYPPLTAEQERLSATMIEYWTAFARTGNPNGTGRPHWPAFNHRGTVLGLSTTGIAPTPYATDHRCGFWQDLPR</sequence>
<dbReference type="SUPFAM" id="SSF53474">
    <property type="entry name" value="alpha/beta-Hydrolases"/>
    <property type="match status" value="1"/>
</dbReference>
<dbReference type="OrthoDB" id="3199405at2"/>
<dbReference type="PROSITE" id="PS00122">
    <property type="entry name" value="CARBOXYLESTERASE_B_1"/>
    <property type="match status" value="1"/>
</dbReference>
<evidence type="ECO:0000256" key="2">
    <source>
        <dbReference type="ARBA" id="ARBA00022801"/>
    </source>
</evidence>
<comment type="caution">
    <text evidence="6">The sequence shown here is derived from an EMBL/GenBank/DDBJ whole genome shotgun (WGS) entry which is preliminary data.</text>
</comment>
<dbReference type="InterPro" id="IPR050309">
    <property type="entry name" value="Type-B_Carboxylest/Lipase"/>
</dbReference>
<dbReference type="InterPro" id="IPR002018">
    <property type="entry name" value="CarbesteraseB"/>
</dbReference>
<evidence type="ECO:0000313" key="6">
    <source>
        <dbReference type="EMBL" id="TDD29837.1"/>
    </source>
</evidence>
<feature type="region of interest" description="Disordered" evidence="4">
    <location>
        <begin position="272"/>
        <end position="295"/>
    </location>
</feature>
<gene>
    <name evidence="6" type="ORF">E1218_03485</name>
</gene>
<evidence type="ECO:0000256" key="1">
    <source>
        <dbReference type="ARBA" id="ARBA00005964"/>
    </source>
</evidence>
<proteinExistence type="inferred from homology"/>
<organism evidence="6 7">
    <name type="scientific">Kribbella turkmenica</name>
    <dbReference type="NCBI Taxonomy" id="2530375"/>
    <lineage>
        <taxon>Bacteria</taxon>
        <taxon>Bacillati</taxon>
        <taxon>Actinomycetota</taxon>
        <taxon>Actinomycetes</taxon>
        <taxon>Propionibacteriales</taxon>
        <taxon>Kribbellaceae</taxon>
        <taxon>Kribbella</taxon>
    </lineage>
</organism>
<evidence type="ECO:0000256" key="3">
    <source>
        <dbReference type="RuleBase" id="RU361235"/>
    </source>
</evidence>
<reference evidence="6 7" key="1">
    <citation type="submission" date="2019-02" db="EMBL/GenBank/DDBJ databases">
        <title>Draft genome sequences of novel Actinobacteria.</title>
        <authorList>
            <person name="Sahin N."/>
            <person name="Ay H."/>
            <person name="Saygin H."/>
        </authorList>
    </citation>
    <scope>NUCLEOTIDE SEQUENCE [LARGE SCALE GENOMIC DNA]</scope>
    <source>
        <strain evidence="6 7">16K104</strain>
    </source>
</reference>
<comment type="similarity">
    <text evidence="1 3">Belongs to the type-B carboxylesterase/lipase family.</text>
</comment>
<dbReference type="AlphaFoldDB" id="A0A4V2YH78"/>
<accession>A0A4V2YH78</accession>